<comment type="caution">
    <text evidence="2">The sequence shown here is derived from an EMBL/GenBank/DDBJ whole genome shotgun (WGS) entry which is preliminary data.</text>
</comment>
<dbReference type="AlphaFoldDB" id="A0A834XQ20"/>
<dbReference type="InterPro" id="IPR011009">
    <property type="entry name" value="Kinase-like_dom_sf"/>
</dbReference>
<dbReference type="Pfam" id="PF02958">
    <property type="entry name" value="EcKL"/>
    <property type="match status" value="1"/>
</dbReference>
<dbReference type="PANTHER" id="PTHR11012">
    <property type="entry name" value="PROTEIN KINASE-LIKE DOMAIN-CONTAINING"/>
    <property type="match status" value="1"/>
</dbReference>
<dbReference type="SMART" id="SM00587">
    <property type="entry name" value="CHK"/>
    <property type="match status" value="1"/>
</dbReference>
<organism evidence="2 3">
    <name type="scientific">Aphidius gifuensis</name>
    <name type="common">Parasitoid wasp</name>
    <dbReference type="NCBI Taxonomy" id="684658"/>
    <lineage>
        <taxon>Eukaryota</taxon>
        <taxon>Metazoa</taxon>
        <taxon>Ecdysozoa</taxon>
        <taxon>Arthropoda</taxon>
        <taxon>Hexapoda</taxon>
        <taxon>Insecta</taxon>
        <taxon>Pterygota</taxon>
        <taxon>Neoptera</taxon>
        <taxon>Endopterygota</taxon>
        <taxon>Hymenoptera</taxon>
        <taxon>Apocrita</taxon>
        <taxon>Ichneumonoidea</taxon>
        <taxon>Braconidae</taxon>
        <taxon>Aphidiinae</taxon>
        <taxon>Aphidius</taxon>
    </lineage>
</organism>
<feature type="domain" description="CHK kinase-like" evidence="1">
    <location>
        <begin position="116"/>
        <end position="266"/>
    </location>
</feature>
<dbReference type="Proteomes" id="UP000639338">
    <property type="component" value="Unassembled WGS sequence"/>
</dbReference>
<proteinExistence type="predicted"/>
<evidence type="ECO:0000259" key="1">
    <source>
        <dbReference type="SMART" id="SM00587"/>
    </source>
</evidence>
<dbReference type="SUPFAM" id="SSF56112">
    <property type="entry name" value="Protein kinase-like (PK-like)"/>
    <property type="match status" value="1"/>
</dbReference>
<dbReference type="EMBL" id="JACMRX010000005">
    <property type="protein sequence ID" value="KAF7989557.1"/>
    <property type="molecule type" value="Genomic_DNA"/>
</dbReference>
<accession>A0A834XQ20</accession>
<evidence type="ECO:0000313" key="3">
    <source>
        <dbReference type="Proteomes" id="UP000639338"/>
    </source>
</evidence>
<evidence type="ECO:0000313" key="2">
    <source>
        <dbReference type="EMBL" id="KAF7989557.1"/>
    </source>
</evidence>
<protein>
    <recommendedName>
        <fullName evidence="1">CHK kinase-like domain-containing protein</fullName>
    </recommendedName>
</protein>
<dbReference type="InterPro" id="IPR004119">
    <property type="entry name" value="EcKL"/>
</dbReference>
<reference evidence="2 3" key="1">
    <citation type="submission" date="2020-08" db="EMBL/GenBank/DDBJ databases">
        <title>Aphidius gifuensis genome sequencing and assembly.</title>
        <authorList>
            <person name="Du Z."/>
        </authorList>
    </citation>
    <scope>NUCLEOTIDE SEQUENCE [LARGE SCALE GENOMIC DNA]</scope>
    <source>
        <strain evidence="2">YNYX2018</strain>
        <tissue evidence="2">Adults</tissue>
    </source>
</reference>
<keyword evidence="3" id="KW-1185">Reference proteome</keyword>
<name>A0A834XQ20_APHGI</name>
<gene>
    <name evidence="2" type="ORF">HCN44_008231</name>
</gene>
<dbReference type="PANTHER" id="PTHR11012:SF30">
    <property type="entry name" value="PROTEIN KINASE-LIKE DOMAIN-CONTAINING"/>
    <property type="match status" value="1"/>
</dbReference>
<dbReference type="OrthoDB" id="190089at2759"/>
<dbReference type="InterPro" id="IPR015897">
    <property type="entry name" value="CHK_kinase-like"/>
</dbReference>
<sequence length="272" mass="30853">MERRSVSEHKEHFQTILRNVENDTKLEVFDAEETAGSKVGDNYLSVVLKTVVNGKRGNGEPYSGIFMTKYLPHHRVFAAAMRNDEVFLNEAHVYNKILPYLGDIGPKCIFADKNEIIMEDLKSQGYIIKPRLDLLDLQHCTALVEKLATLHARSLNLKFKDNKLFNELLSPLSEAVFPLDDKPSMGTSLEISLTTAIKHLESLEQSDAINNGINLLKKFENKTFSIMSNLVKQGQNKYDVITHGDSWINNLLFKNNKNGCIEDVKLTFILIN</sequence>